<dbReference type="AlphaFoldDB" id="A0A4V2USM8"/>
<keyword evidence="3" id="KW-1185">Reference proteome</keyword>
<feature type="signal peptide" evidence="1">
    <location>
        <begin position="1"/>
        <end position="25"/>
    </location>
</feature>
<protein>
    <submittedName>
        <fullName evidence="2">Uncharacterized protein</fullName>
    </submittedName>
</protein>
<reference evidence="2 3" key="1">
    <citation type="submission" date="2019-03" db="EMBL/GenBank/DDBJ databases">
        <title>Genomic Encyclopedia of Type Strains, Phase IV (KMG-IV): sequencing the most valuable type-strain genomes for metagenomic binning, comparative biology and taxonomic classification.</title>
        <authorList>
            <person name="Goeker M."/>
        </authorList>
    </citation>
    <scope>NUCLEOTIDE SEQUENCE [LARGE SCALE GENOMIC DNA]</scope>
    <source>
        <strain evidence="2 3">DSM 20467</strain>
    </source>
</reference>
<proteinExistence type="predicted"/>
<evidence type="ECO:0000313" key="3">
    <source>
        <dbReference type="Proteomes" id="UP000295188"/>
    </source>
</evidence>
<name>A0A4V2USM8_9FIRM</name>
<evidence type="ECO:0000313" key="2">
    <source>
        <dbReference type="EMBL" id="TCS82032.1"/>
    </source>
</evidence>
<gene>
    <name evidence="2" type="ORF">EDC37_101204</name>
</gene>
<organism evidence="2 3">
    <name type="scientific">Pectinatus cerevisiiphilus</name>
    <dbReference type="NCBI Taxonomy" id="86956"/>
    <lineage>
        <taxon>Bacteria</taxon>
        <taxon>Bacillati</taxon>
        <taxon>Bacillota</taxon>
        <taxon>Negativicutes</taxon>
        <taxon>Selenomonadales</taxon>
        <taxon>Selenomonadaceae</taxon>
        <taxon>Pectinatus</taxon>
    </lineage>
</organism>
<keyword evidence="1" id="KW-0732">Signal</keyword>
<dbReference type="EMBL" id="SMAA01000001">
    <property type="protein sequence ID" value="TCS82032.1"/>
    <property type="molecule type" value="Genomic_DNA"/>
</dbReference>
<accession>A0A4V2USM8</accession>
<feature type="chain" id="PRO_5020930308" evidence="1">
    <location>
        <begin position="26"/>
        <end position="428"/>
    </location>
</feature>
<evidence type="ECO:0000256" key="1">
    <source>
        <dbReference type="SAM" id="SignalP"/>
    </source>
</evidence>
<dbReference type="Proteomes" id="UP000295188">
    <property type="component" value="Unassembled WGS sequence"/>
</dbReference>
<comment type="caution">
    <text evidence="2">The sequence shown here is derived from an EMBL/GenBank/DDBJ whole genome shotgun (WGS) entry which is preliminary data.</text>
</comment>
<dbReference type="RefSeq" id="WP_132546996.1">
    <property type="nucleotide sequence ID" value="NZ_SMAA01000001.1"/>
</dbReference>
<sequence>MNFKWMRTVCAFLLVFVFFGGNTMAQDSNGTLGSVDPAAMQTYTEALQNMDQQNANNDVQLLITMPMGKLTLEGNIEYQKNPLLVKNDIKAQFLTKENKVFPVFATTQYMQADGNGLLIYSSNGQQGKKKKWYLRKVPLTDPFKQNLLLLPASEEYSQHVQNLTTAVKEVYVESEDDSTQHLRVVFDNKKLFDTNIAAFFSEMDPTLSGADKAGMTEVLNNLITMLQNSSDVSGTIDIDKSTHKIVTADFDLSDQIKILARSAYTSLIPTPTPFKSDDEAIFTEDNKVASKVADSKVINATADNNVANINTNDKAANAVADSKVVNANADNKAASADADNKVADSKAINATADNDAANADAKNKAAGTDAENALLNNKEAIENLINNSTAHIIINVKPVDNIMDLAIPQNVRDSAVELKMGGALSKAK</sequence>